<dbReference type="EMBL" id="CAXITT010000677">
    <property type="protein sequence ID" value="CAL1545116.1"/>
    <property type="molecule type" value="Genomic_DNA"/>
</dbReference>
<dbReference type="GO" id="GO:0007165">
    <property type="term" value="P:signal transduction"/>
    <property type="evidence" value="ECO:0007669"/>
    <property type="project" value="InterPro"/>
</dbReference>
<dbReference type="InterPro" id="IPR057323">
    <property type="entry name" value="RHG40/28/18_ubiquitin"/>
</dbReference>
<dbReference type="AlphaFoldDB" id="A0AAV2IDX1"/>
<evidence type="ECO:0000259" key="2">
    <source>
        <dbReference type="PROSITE" id="PS50238"/>
    </source>
</evidence>
<feature type="domain" description="Rho-GAP" evidence="2">
    <location>
        <begin position="188"/>
        <end position="386"/>
    </location>
</feature>
<dbReference type="Gene3D" id="1.10.555.10">
    <property type="entry name" value="Rho GTPase activation protein"/>
    <property type="match status" value="1"/>
</dbReference>
<dbReference type="GO" id="GO:0030833">
    <property type="term" value="P:regulation of actin filament polymerization"/>
    <property type="evidence" value="ECO:0007669"/>
    <property type="project" value="TreeGrafter"/>
</dbReference>
<accession>A0AAV2IDX1</accession>
<sequence length="523" mass="59441">MLMVSHLRRSLVPARCLVPAAHHHINSPSLFRERDKDTLLDEKVEIVIHQQSNKLPWKCLELKSSLAQGSETSPTYNWLPQHITKARFLDGLLGNGRQEITCLKRRLLTWPHICPCNSQLSIGYCTVPPEFAYPLPSTRLGHTYSMDLSPSDQDKLKKLAYQELKTVLKKSNIKYKKAPKAKPVSAPNMLDEVAAHDIKAGKITPDLQVPKTLKMLLHHICEHTDTQHIFKTDSEASKVKSLVNEIEENSKDPNFSIPDTYSTQDIASAVKTLLNVFPVRLMTTEKVDEYPDMSIAFEVNQRKALNLFILSMSQPHRDTLHLLMRTLHMVDKNQGKSKMNADTLAPIFGPILFKMPDKLSQQEQEAKLTQFSDLTKMLIRFNKRHFYVEQDLLAQLRASSGKEKFSFKLPWTKASKKSGDVKVPEIDQIKVTAPSMPQTSLDIKITQKTLAYEVVDAYRDICKKDGSIPNTSWKNCLFEVGGNIGERCLDPITFIMDVYQANPEAQFVIRPSTLKGYSAFHLF</sequence>
<dbReference type="SUPFAM" id="SSF48350">
    <property type="entry name" value="GTPase activation domain, GAP"/>
    <property type="match status" value="1"/>
</dbReference>
<proteinExistence type="predicted"/>
<dbReference type="GO" id="GO:0051056">
    <property type="term" value="P:regulation of small GTPase mediated signal transduction"/>
    <property type="evidence" value="ECO:0007669"/>
    <property type="project" value="TreeGrafter"/>
</dbReference>
<dbReference type="PANTHER" id="PTHR14963">
    <property type="entry name" value="RHO GTPASE ACTIVATING PROTEIN 18,19-RELATED"/>
    <property type="match status" value="1"/>
</dbReference>
<dbReference type="GO" id="GO:0005096">
    <property type="term" value="F:GTPase activator activity"/>
    <property type="evidence" value="ECO:0007669"/>
    <property type="project" value="UniProtKB-KW"/>
</dbReference>
<dbReference type="PROSITE" id="PS50238">
    <property type="entry name" value="RHOGAP"/>
    <property type="match status" value="1"/>
</dbReference>
<evidence type="ECO:0000256" key="1">
    <source>
        <dbReference type="ARBA" id="ARBA00022468"/>
    </source>
</evidence>
<evidence type="ECO:0000313" key="4">
    <source>
        <dbReference type="Proteomes" id="UP001497497"/>
    </source>
</evidence>
<name>A0AAV2IDX1_LYMST</name>
<keyword evidence="1" id="KW-0343">GTPase activation</keyword>
<evidence type="ECO:0000313" key="3">
    <source>
        <dbReference type="EMBL" id="CAL1545116.1"/>
    </source>
</evidence>
<organism evidence="3 4">
    <name type="scientific">Lymnaea stagnalis</name>
    <name type="common">Great pond snail</name>
    <name type="synonym">Helix stagnalis</name>
    <dbReference type="NCBI Taxonomy" id="6523"/>
    <lineage>
        <taxon>Eukaryota</taxon>
        <taxon>Metazoa</taxon>
        <taxon>Spiralia</taxon>
        <taxon>Lophotrochozoa</taxon>
        <taxon>Mollusca</taxon>
        <taxon>Gastropoda</taxon>
        <taxon>Heterobranchia</taxon>
        <taxon>Euthyneura</taxon>
        <taxon>Panpulmonata</taxon>
        <taxon>Hygrophila</taxon>
        <taxon>Lymnaeoidea</taxon>
        <taxon>Lymnaeidae</taxon>
        <taxon>Lymnaea</taxon>
    </lineage>
</organism>
<comment type="caution">
    <text evidence="3">The sequence shown here is derived from an EMBL/GenBank/DDBJ whole genome shotgun (WGS) entry which is preliminary data.</text>
</comment>
<reference evidence="3 4" key="1">
    <citation type="submission" date="2024-04" db="EMBL/GenBank/DDBJ databases">
        <authorList>
            <consortium name="Genoscope - CEA"/>
            <person name="William W."/>
        </authorList>
    </citation>
    <scope>NUCLEOTIDE SEQUENCE [LARGE SCALE GENOMIC DNA]</scope>
</reference>
<gene>
    <name evidence="3" type="ORF">GSLYS_00018595001</name>
</gene>
<dbReference type="Pfam" id="PF25442">
    <property type="entry name" value="Ubiquitin_RHG40_C"/>
    <property type="match status" value="1"/>
</dbReference>
<dbReference type="Pfam" id="PF00620">
    <property type="entry name" value="RhoGAP"/>
    <property type="match status" value="1"/>
</dbReference>
<keyword evidence="4" id="KW-1185">Reference proteome</keyword>
<protein>
    <recommendedName>
        <fullName evidence="2">Rho-GAP domain-containing protein</fullName>
    </recommendedName>
</protein>
<dbReference type="SMART" id="SM00324">
    <property type="entry name" value="RhoGAP"/>
    <property type="match status" value="1"/>
</dbReference>
<dbReference type="PANTHER" id="PTHR14963:SF1">
    <property type="entry name" value="RHO GTPASE-ACTIVATING PROTEIN CONUNDRUM"/>
    <property type="match status" value="1"/>
</dbReference>
<dbReference type="InterPro" id="IPR008936">
    <property type="entry name" value="Rho_GTPase_activation_prot"/>
</dbReference>
<dbReference type="Proteomes" id="UP001497497">
    <property type="component" value="Unassembled WGS sequence"/>
</dbReference>
<dbReference type="GO" id="GO:0005737">
    <property type="term" value="C:cytoplasm"/>
    <property type="evidence" value="ECO:0007669"/>
    <property type="project" value="TreeGrafter"/>
</dbReference>
<dbReference type="InterPro" id="IPR000198">
    <property type="entry name" value="RhoGAP_dom"/>
</dbReference>